<keyword evidence="2" id="KW-1185">Reference proteome</keyword>
<name>A0A7M5XKF5_9CNID</name>
<proteinExistence type="predicted"/>
<dbReference type="AlphaFoldDB" id="A0A7M5XKF5"/>
<reference evidence="1" key="1">
    <citation type="submission" date="2021-01" db="UniProtKB">
        <authorList>
            <consortium name="EnsemblMetazoa"/>
        </authorList>
    </citation>
    <scope>IDENTIFICATION</scope>
</reference>
<evidence type="ECO:0000313" key="2">
    <source>
        <dbReference type="Proteomes" id="UP000594262"/>
    </source>
</evidence>
<accession>A0A7M5XKF5</accession>
<dbReference type="EnsemblMetazoa" id="CLYHEMT024505.1">
    <property type="protein sequence ID" value="CLYHEMP024505.1"/>
    <property type="gene ID" value="CLYHEMG024505"/>
</dbReference>
<organism evidence="1 2">
    <name type="scientific">Clytia hemisphaerica</name>
    <dbReference type="NCBI Taxonomy" id="252671"/>
    <lineage>
        <taxon>Eukaryota</taxon>
        <taxon>Metazoa</taxon>
        <taxon>Cnidaria</taxon>
        <taxon>Hydrozoa</taxon>
        <taxon>Hydroidolina</taxon>
        <taxon>Leptothecata</taxon>
        <taxon>Obeliida</taxon>
        <taxon>Clytiidae</taxon>
        <taxon>Clytia</taxon>
    </lineage>
</organism>
<protein>
    <submittedName>
        <fullName evidence="1">Uncharacterized protein</fullName>
    </submittedName>
</protein>
<sequence>NVWNCSLKSSIVERLSNNNQHNKQRFDLGNGQIFNDPIHAASYLLQREYGESSIFELDKHDPVFIPPIFTSTKKSFKIEAIFQDQLKSIANNLQRDQPNYWFTIELK</sequence>
<dbReference type="Proteomes" id="UP000594262">
    <property type="component" value="Unplaced"/>
</dbReference>
<evidence type="ECO:0000313" key="1">
    <source>
        <dbReference type="EnsemblMetazoa" id="CLYHEMP024505.1"/>
    </source>
</evidence>